<gene>
    <name evidence="2" type="ORF">F511_33865</name>
</gene>
<dbReference type="EMBL" id="KV016291">
    <property type="protein sequence ID" value="KZV19812.1"/>
    <property type="molecule type" value="Genomic_DNA"/>
</dbReference>
<evidence type="ECO:0000256" key="1">
    <source>
        <dbReference type="SAM" id="MobiDB-lite"/>
    </source>
</evidence>
<proteinExistence type="predicted"/>
<feature type="compositionally biased region" description="Basic and acidic residues" evidence="1">
    <location>
        <begin position="166"/>
        <end position="176"/>
    </location>
</feature>
<organism evidence="2 3">
    <name type="scientific">Dorcoceras hygrometricum</name>
    <dbReference type="NCBI Taxonomy" id="472368"/>
    <lineage>
        <taxon>Eukaryota</taxon>
        <taxon>Viridiplantae</taxon>
        <taxon>Streptophyta</taxon>
        <taxon>Embryophyta</taxon>
        <taxon>Tracheophyta</taxon>
        <taxon>Spermatophyta</taxon>
        <taxon>Magnoliopsida</taxon>
        <taxon>eudicotyledons</taxon>
        <taxon>Gunneridae</taxon>
        <taxon>Pentapetalae</taxon>
        <taxon>asterids</taxon>
        <taxon>lamiids</taxon>
        <taxon>Lamiales</taxon>
        <taxon>Gesneriaceae</taxon>
        <taxon>Didymocarpoideae</taxon>
        <taxon>Trichosporeae</taxon>
        <taxon>Loxocarpinae</taxon>
        <taxon>Dorcoceras</taxon>
    </lineage>
</organism>
<feature type="compositionally biased region" description="Polar residues" evidence="1">
    <location>
        <begin position="140"/>
        <end position="165"/>
    </location>
</feature>
<protein>
    <submittedName>
        <fullName evidence="2">Uncharacterized protein</fullName>
    </submittedName>
</protein>
<name>A0A2Z7AFG0_9LAMI</name>
<accession>A0A2Z7AFG0</accession>
<dbReference type="Proteomes" id="UP000250235">
    <property type="component" value="Unassembled WGS sequence"/>
</dbReference>
<feature type="region of interest" description="Disordered" evidence="1">
    <location>
        <begin position="137"/>
        <end position="176"/>
    </location>
</feature>
<sequence length="176" mass="19751">MQRCRDQTQVIALYLPDPATIAGALPSGPPPGPGGSNVTNLASNRGLTRENSRCKWTHQPCCTVATTFWYQQSFSLLRPPLPKPFWLDHPQVQTVPTRPTLAPTEHTRRRTNHTKRARGVLLLADVRPLNLHLEPRKATPRTTMNHLTLSQIPSSSPSTEAMQNKSNREVHMKRNV</sequence>
<evidence type="ECO:0000313" key="2">
    <source>
        <dbReference type="EMBL" id="KZV19812.1"/>
    </source>
</evidence>
<feature type="region of interest" description="Disordered" evidence="1">
    <location>
        <begin position="22"/>
        <end position="42"/>
    </location>
</feature>
<keyword evidence="3" id="KW-1185">Reference proteome</keyword>
<evidence type="ECO:0000313" key="3">
    <source>
        <dbReference type="Proteomes" id="UP000250235"/>
    </source>
</evidence>
<reference evidence="2 3" key="1">
    <citation type="journal article" date="2015" name="Proc. Natl. Acad. Sci. U.S.A.">
        <title>The resurrection genome of Boea hygrometrica: A blueprint for survival of dehydration.</title>
        <authorList>
            <person name="Xiao L."/>
            <person name="Yang G."/>
            <person name="Zhang L."/>
            <person name="Yang X."/>
            <person name="Zhao S."/>
            <person name="Ji Z."/>
            <person name="Zhou Q."/>
            <person name="Hu M."/>
            <person name="Wang Y."/>
            <person name="Chen M."/>
            <person name="Xu Y."/>
            <person name="Jin H."/>
            <person name="Xiao X."/>
            <person name="Hu G."/>
            <person name="Bao F."/>
            <person name="Hu Y."/>
            <person name="Wan P."/>
            <person name="Li L."/>
            <person name="Deng X."/>
            <person name="Kuang T."/>
            <person name="Xiang C."/>
            <person name="Zhu J.K."/>
            <person name="Oliver M.J."/>
            <person name="He Y."/>
        </authorList>
    </citation>
    <scope>NUCLEOTIDE SEQUENCE [LARGE SCALE GENOMIC DNA]</scope>
    <source>
        <strain evidence="3">cv. XS01</strain>
    </source>
</reference>
<dbReference type="AlphaFoldDB" id="A0A2Z7AFG0"/>